<dbReference type="Proteomes" id="UP001285263">
    <property type="component" value="Unassembled WGS sequence"/>
</dbReference>
<dbReference type="EMBL" id="JAXCLA010000008">
    <property type="protein sequence ID" value="MDY0747569.1"/>
    <property type="molecule type" value="Genomic_DNA"/>
</dbReference>
<dbReference type="PANTHER" id="PTHR30348:SF14">
    <property type="entry name" value="BLR8050 PROTEIN"/>
    <property type="match status" value="1"/>
</dbReference>
<dbReference type="SUPFAM" id="SSF117396">
    <property type="entry name" value="TM1631-like"/>
    <property type="match status" value="1"/>
</dbReference>
<gene>
    <name evidence="1" type="ORF">SNE35_23910</name>
</gene>
<dbReference type="PANTHER" id="PTHR30348">
    <property type="entry name" value="UNCHARACTERIZED PROTEIN YECE"/>
    <property type="match status" value="1"/>
</dbReference>
<organism evidence="1 2">
    <name type="scientific">Roseateles agri</name>
    <dbReference type="NCBI Taxonomy" id="3098619"/>
    <lineage>
        <taxon>Bacteria</taxon>
        <taxon>Pseudomonadati</taxon>
        <taxon>Pseudomonadota</taxon>
        <taxon>Betaproteobacteria</taxon>
        <taxon>Burkholderiales</taxon>
        <taxon>Sphaerotilaceae</taxon>
        <taxon>Roseateles</taxon>
    </lineage>
</organism>
<keyword evidence="2" id="KW-1185">Reference proteome</keyword>
<dbReference type="Pfam" id="PF01904">
    <property type="entry name" value="DUF72"/>
    <property type="match status" value="1"/>
</dbReference>
<dbReference type="InterPro" id="IPR002763">
    <property type="entry name" value="DUF72"/>
</dbReference>
<evidence type="ECO:0000313" key="2">
    <source>
        <dbReference type="Proteomes" id="UP001285263"/>
    </source>
</evidence>
<protein>
    <submittedName>
        <fullName evidence="1">DUF72 domain-containing protein</fullName>
    </submittedName>
</protein>
<dbReference type="RefSeq" id="WP_320425533.1">
    <property type="nucleotide sequence ID" value="NZ_JAXCLA010000008.1"/>
</dbReference>
<accession>A0ABU5DQM1</accession>
<proteinExistence type="predicted"/>
<dbReference type="InterPro" id="IPR036520">
    <property type="entry name" value="UPF0759_sf"/>
</dbReference>
<sequence>MQLRIGTAGWSIPRSEAAAFPGEGQHLERFARVLHGVEIDTSFYRNHRREVYERWAAMTPQSFRFAVKLPRSITHDGRLRRARQPLRRFLAEVEGLGQRLGVLLVQLPPSLAYEARPVRSFFGLMEEEGVARGRVVVEPRHASWFEPAAERALAALRVSRAGADPARCEAAVRPGGWLGDHGDGDGAQIYYRWHGSPRMYWSAYEPAWLAERAHEIRQQWSRAKEVWCIFDNTAGGRALGNALAFRASA</sequence>
<name>A0ABU5DQM1_9BURK</name>
<evidence type="ECO:0000313" key="1">
    <source>
        <dbReference type="EMBL" id="MDY0747569.1"/>
    </source>
</evidence>
<comment type="caution">
    <text evidence="1">The sequence shown here is derived from an EMBL/GenBank/DDBJ whole genome shotgun (WGS) entry which is preliminary data.</text>
</comment>
<dbReference type="Gene3D" id="3.20.20.410">
    <property type="entry name" value="Protein of unknown function UPF0759"/>
    <property type="match status" value="1"/>
</dbReference>
<reference evidence="1 2" key="1">
    <citation type="submission" date="2023-11" db="EMBL/GenBank/DDBJ databases">
        <title>Paucibacter sp. nov., isolated from fresh soil in Korea.</title>
        <authorList>
            <person name="Le N.T.T."/>
        </authorList>
    </citation>
    <scope>NUCLEOTIDE SEQUENCE [LARGE SCALE GENOMIC DNA]</scope>
    <source>
        <strain evidence="1 2">R3-3</strain>
    </source>
</reference>